<dbReference type="PANTHER" id="PTHR10680">
    <property type="entry name" value="PEPTIDYL-GLYCINE ALPHA-AMIDATING MONOOXYGENASE"/>
    <property type="match status" value="1"/>
</dbReference>
<dbReference type="CDD" id="cd05819">
    <property type="entry name" value="NHL"/>
    <property type="match status" value="1"/>
</dbReference>
<name>A0A815GI90_9BILA</name>
<keyword evidence="5" id="KW-0175">Coiled coil</keyword>
<feature type="coiled-coil region" evidence="5">
    <location>
        <begin position="7"/>
        <end position="34"/>
    </location>
</feature>
<reference evidence="6" key="1">
    <citation type="submission" date="2021-02" db="EMBL/GenBank/DDBJ databases">
        <authorList>
            <person name="Nowell W R."/>
        </authorList>
    </citation>
    <scope>NUCLEOTIDE SEQUENCE</scope>
</reference>
<dbReference type="PROSITE" id="PS51125">
    <property type="entry name" value="NHL"/>
    <property type="match status" value="1"/>
</dbReference>
<dbReference type="GO" id="GO:0005576">
    <property type="term" value="C:extracellular region"/>
    <property type="evidence" value="ECO:0007669"/>
    <property type="project" value="TreeGrafter"/>
</dbReference>
<dbReference type="Pfam" id="PF01436">
    <property type="entry name" value="NHL"/>
    <property type="match status" value="1"/>
</dbReference>
<evidence type="ECO:0000256" key="2">
    <source>
        <dbReference type="ARBA" id="ARBA00022737"/>
    </source>
</evidence>
<accession>A0A815GI90</accession>
<sequence>MTHNEHHQKLIEQMDETENNRNLFQEKFIQQKQNLEEHSLIKQIDQWENDSIIKIKQTAEECRQNFIKSIKKSFRQIDYKLIRLTEQLKQIPSKKIFNENYVNQLKQKLTQLTEELNKPKNISIEETSTLFINKINLIDRSNTKWKEFGINIAEGNELNQLQSPSSIFIDDDKTIYIVDSQNGHIIKWKSDENYVETVAGGNGIGKEINPLIYPINMIINKENDCFIIDDFQNKRIMQYSRQNNETGQIIMSNINCYGLAIDKYGFIYVSDYEKHEVRKFKIGDQNGKIVAGGNGRGTNLNQLNCPTFMFVDDDCSLYISDCANHRIIKWLKDAKQGIIVAGGNGEGSSFKQLSGPKGIIVDEFNQIYVADYGNNRVMCWIEGATKGSIVVGGNGCGEELNQLFYPMGLSFDQQRNLYVVDSGNNRIVKFEVDLN</sequence>
<dbReference type="EMBL" id="CAJNOE010000813">
    <property type="protein sequence ID" value="CAF1338783.1"/>
    <property type="molecule type" value="Genomic_DNA"/>
</dbReference>
<evidence type="ECO:0000256" key="3">
    <source>
        <dbReference type="ARBA" id="ARBA00023180"/>
    </source>
</evidence>
<dbReference type="InterPro" id="IPR001258">
    <property type="entry name" value="NHL_repeat"/>
</dbReference>
<evidence type="ECO:0000256" key="1">
    <source>
        <dbReference type="ARBA" id="ARBA00022729"/>
    </source>
</evidence>
<keyword evidence="3" id="KW-0325">Glycoprotein</keyword>
<dbReference type="SUPFAM" id="SSF63829">
    <property type="entry name" value="Calcium-dependent phosphotriesterase"/>
    <property type="match status" value="1"/>
</dbReference>
<evidence type="ECO:0000313" key="6">
    <source>
        <dbReference type="EMBL" id="CAF1338783.1"/>
    </source>
</evidence>
<dbReference type="AlphaFoldDB" id="A0A815GI90"/>
<dbReference type="Proteomes" id="UP000663860">
    <property type="component" value="Unassembled WGS sequence"/>
</dbReference>
<evidence type="ECO:0000256" key="5">
    <source>
        <dbReference type="SAM" id="Coils"/>
    </source>
</evidence>
<feature type="repeat" description="NHL" evidence="4">
    <location>
        <begin position="396"/>
        <end position="433"/>
    </location>
</feature>
<proteinExistence type="predicted"/>
<organism evidence="6 7">
    <name type="scientific">Adineta steineri</name>
    <dbReference type="NCBI Taxonomy" id="433720"/>
    <lineage>
        <taxon>Eukaryota</taxon>
        <taxon>Metazoa</taxon>
        <taxon>Spiralia</taxon>
        <taxon>Gnathifera</taxon>
        <taxon>Rotifera</taxon>
        <taxon>Eurotatoria</taxon>
        <taxon>Bdelloidea</taxon>
        <taxon>Adinetida</taxon>
        <taxon>Adinetidae</taxon>
        <taxon>Adineta</taxon>
    </lineage>
</organism>
<dbReference type="InterPro" id="IPR011042">
    <property type="entry name" value="6-blade_b-propeller_TolB-like"/>
</dbReference>
<dbReference type="PANTHER" id="PTHR10680:SF28">
    <property type="entry name" value="SMP-30_GLUCONOLACTONASE_LRE-LIKE REGION DOMAIN-CONTAINING PROTEIN"/>
    <property type="match status" value="1"/>
</dbReference>
<gene>
    <name evidence="6" type="ORF">IZO911_LOCUS36110</name>
</gene>
<dbReference type="Gene3D" id="2.120.10.30">
    <property type="entry name" value="TolB, C-terminal domain"/>
    <property type="match status" value="2"/>
</dbReference>
<comment type="caution">
    <text evidence="6">The sequence shown here is derived from an EMBL/GenBank/DDBJ whole genome shotgun (WGS) entry which is preliminary data.</text>
</comment>
<keyword evidence="1" id="KW-0732">Signal</keyword>
<evidence type="ECO:0000256" key="4">
    <source>
        <dbReference type="PROSITE-ProRule" id="PRU00504"/>
    </source>
</evidence>
<evidence type="ECO:0008006" key="8">
    <source>
        <dbReference type="Google" id="ProtNLM"/>
    </source>
</evidence>
<evidence type="ECO:0000313" key="7">
    <source>
        <dbReference type="Proteomes" id="UP000663860"/>
    </source>
</evidence>
<keyword evidence="2" id="KW-0677">Repeat</keyword>
<protein>
    <recommendedName>
        <fullName evidence="8">NHL repeat containing protein</fullName>
    </recommendedName>
</protein>